<evidence type="ECO:0000256" key="1">
    <source>
        <dbReference type="SAM" id="MobiDB-lite"/>
    </source>
</evidence>
<protein>
    <submittedName>
        <fullName evidence="2">Uncharacterized protein</fullName>
    </submittedName>
</protein>
<reference evidence="2" key="2">
    <citation type="submission" date="2020-11" db="EMBL/GenBank/DDBJ databases">
        <authorList>
            <person name="McCartney M.A."/>
            <person name="Auch B."/>
            <person name="Kono T."/>
            <person name="Mallez S."/>
            <person name="Becker A."/>
            <person name="Gohl D.M."/>
            <person name="Silverstein K.A.T."/>
            <person name="Koren S."/>
            <person name="Bechman K.B."/>
            <person name="Herman A."/>
            <person name="Abrahante J.E."/>
            <person name="Garbe J."/>
        </authorList>
    </citation>
    <scope>NUCLEOTIDE SEQUENCE</scope>
    <source>
        <strain evidence="2">Duluth1</strain>
        <tissue evidence="2">Whole animal</tissue>
    </source>
</reference>
<proteinExistence type="predicted"/>
<dbReference type="Proteomes" id="UP000828390">
    <property type="component" value="Unassembled WGS sequence"/>
</dbReference>
<feature type="region of interest" description="Disordered" evidence="1">
    <location>
        <begin position="36"/>
        <end position="68"/>
    </location>
</feature>
<evidence type="ECO:0000313" key="3">
    <source>
        <dbReference type="Proteomes" id="UP000828390"/>
    </source>
</evidence>
<dbReference type="AlphaFoldDB" id="A0A9D4J1C7"/>
<sequence length="250" mass="26295">MNNGVGGCCEGYGNDSSSSSTAQNMGWSSGNTSNIMGWAGSNGNTSSNSHGWVDEKTGSSGSSSGGVGAAAGQAVSTAVDMVAEAAKAEVKALANCFNPVGMAMAGEILVDPRITLAQQHADNHTDKATAFQATLDWVKMLLPPNPPQIPQRSSYSCPDRCPIPAPGLYGCPSVTVLKYIIKLAENGPITVNDFCGGCHDCNSPHYAGDAVDLKKDMIRTSEFWVECQKMGGWFFDEGESLHCDFRAKKN</sequence>
<keyword evidence="3" id="KW-1185">Reference proteome</keyword>
<feature type="compositionally biased region" description="Low complexity" evidence="1">
    <location>
        <begin position="41"/>
        <end position="51"/>
    </location>
</feature>
<dbReference type="EMBL" id="JAIWYP010000007">
    <property type="protein sequence ID" value="KAH3794720.1"/>
    <property type="molecule type" value="Genomic_DNA"/>
</dbReference>
<name>A0A9D4J1C7_DREPO</name>
<gene>
    <name evidence="2" type="ORF">DPMN_148258</name>
</gene>
<evidence type="ECO:0000313" key="2">
    <source>
        <dbReference type="EMBL" id="KAH3794720.1"/>
    </source>
</evidence>
<reference evidence="2" key="1">
    <citation type="journal article" date="2019" name="bioRxiv">
        <title>The Genome of the Zebra Mussel, Dreissena polymorpha: A Resource for Invasive Species Research.</title>
        <authorList>
            <person name="McCartney M.A."/>
            <person name="Auch B."/>
            <person name="Kono T."/>
            <person name="Mallez S."/>
            <person name="Zhang Y."/>
            <person name="Obille A."/>
            <person name="Becker A."/>
            <person name="Abrahante J.E."/>
            <person name="Garbe J."/>
            <person name="Badalamenti J.P."/>
            <person name="Herman A."/>
            <person name="Mangelson H."/>
            <person name="Liachko I."/>
            <person name="Sullivan S."/>
            <person name="Sone E.D."/>
            <person name="Koren S."/>
            <person name="Silverstein K.A.T."/>
            <person name="Beckman K.B."/>
            <person name="Gohl D.M."/>
        </authorList>
    </citation>
    <scope>NUCLEOTIDE SEQUENCE</scope>
    <source>
        <strain evidence="2">Duluth1</strain>
        <tissue evidence="2">Whole animal</tissue>
    </source>
</reference>
<organism evidence="2 3">
    <name type="scientific">Dreissena polymorpha</name>
    <name type="common">Zebra mussel</name>
    <name type="synonym">Mytilus polymorpha</name>
    <dbReference type="NCBI Taxonomy" id="45954"/>
    <lineage>
        <taxon>Eukaryota</taxon>
        <taxon>Metazoa</taxon>
        <taxon>Spiralia</taxon>
        <taxon>Lophotrochozoa</taxon>
        <taxon>Mollusca</taxon>
        <taxon>Bivalvia</taxon>
        <taxon>Autobranchia</taxon>
        <taxon>Heteroconchia</taxon>
        <taxon>Euheterodonta</taxon>
        <taxon>Imparidentia</taxon>
        <taxon>Neoheterodontei</taxon>
        <taxon>Myida</taxon>
        <taxon>Dreissenoidea</taxon>
        <taxon>Dreissenidae</taxon>
        <taxon>Dreissena</taxon>
    </lineage>
</organism>
<accession>A0A9D4J1C7</accession>
<comment type="caution">
    <text evidence="2">The sequence shown here is derived from an EMBL/GenBank/DDBJ whole genome shotgun (WGS) entry which is preliminary data.</text>
</comment>